<dbReference type="RefSeq" id="WP_162452741.1">
    <property type="nucleotide sequence ID" value="NZ_WLZY01000009.1"/>
</dbReference>
<keyword evidence="1" id="KW-0472">Membrane</keyword>
<evidence type="ECO:0000256" key="1">
    <source>
        <dbReference type="SAM" id="Phobius"/>
    </source>
</evidence>
<name>A0A7K3M9T0_9ACTN</name>
<reference evidence="2 3" key="1">
    <citation type="submission" date="2019-11" db="EMBL/GenBank/DDBJ databases">
        <authorList>
            <person name="Li X.-J."/>
            <person name="Feng X.-M."/>
        </authorList>
    </citation>
    <scope>NUCLEOTIDE SEQUENCE [LARGE SCALE GENOMIC DNA]</scope>
    <source>
        <strain evidence="2 3">XMNu-373</strain>
    </source>
</reference>
<evidence type="ECO:0000313" key="2">
    <source>
        <dbReference type="EMBL" id="NDL60043.1"/>
    </source>
</evidence>
<dbReference type="AlphaFoldDB" id="A0A7K3M9T0"/>
<organism evidence="2 3">
    <name type="scientific">Phytoactinopolyspora mesophila</name>
    <dbReference type="NCBI Taxonomy" id="2650750"/>
    <lineage>
        <taxon>Bacteria</taxon>
        <taxon>Bacillati</taxon>
        <taxon>Actinomycetota</taxon>
        <taxon>Actinomycetes</taxon>
        <taxon>Jiangellales</taxon>
        <taxon>Jiangellaceae</taxon>
        <taxon>Phytoactinopolyspora</taxon>
    </lineage>
</organism>
<sequence>MSERAIAPSERVLVPSGQSYRRLVKSTPVLFGALGALLVVRNGVVGVMAASVAALALAAVAQFLHRERIVVSPTHIRAVRPIGWPRKRARSDISTVVSVRVAAPSGSQAHRNLLLLDGRERLIARLKTPHWTPDDMRQLVRWLGVSPHELERTVTAKQLGRRFPRAVPLAERYPFAANAAVGLFMAAGIVGAAMLLSA</sequence>
<dbReference type="Proteomes" id="UP000460435">
    <property type="component" value="Unassembled WGS sequence"/>
</dbReference>
<keyword evidence="1" id="KW-1133">Transmembrane helix</keyword>
<gene>
    <name evidence="2" type="ORF">F7O44_23490</name>
</gene>
<protein>
    <recommendedName>
        <fullName evidence="4">PH domain-containing protein</fullName>
    </recommendedName>
</protein>
<feature type="transmembrane region" description="Helical" evidence="1">
    <location>
        <begin position="175"/>
        <end position="196"/>
    </location>
</feature>
<proteinExistence type="predicted"/>
<comment type="caution">
    <text evidence="2">The sequence shown here is derived from an EMBL/GenBank/DDBJ whole genome shotgun (WGS) entry which is preliminary data.</text>
</comment>
<dbReference type="EMBL" id="WLZY01000009">
    <property type="protein sequence ID" value="NDL60043.1"/>
    <property type="molecule type" value="Genomic_DNA"/>
</dbReference>
<evidence type="ECO:0008006" key="4">
    <source>
        <dbReference type="Google" id="ProtNLM"/>
    </source>
</evidence>
<keyword evidence="3" id="KW-1185">Reference proteome</keyword>
<evidence type="ECO:0000313" key="3">
    <source>
        <dbReference type="Proteomes" id="UP000460435"/>
    </source>
</evidence>
<keyword evidence="1" id="KW-0812">Transmembrane</keyword>
<accession>A0A7K3M9T0</accession>